<accession>A0A1E3GVX4</accession>
<dbReference type="CDD" id="cd04301">
    <property type="entry name" value="NAT_SF"/>
    <property type="match status" value="1"/>
</dbReference>
<name>A0A1E3GVX4_9GAMM</name>
<dbReference type="InterPro" id="IPR006464">
    <property type="entry name" value="AcTrfase_RimI/Ard1"/>
</dbReference>
<dbReference type="AlphaFoldDB" id="A0A1E3GVX4"/>
<feature type="active site" description="Proton donor" evidence="5">
    <location>
        <position position="117"/>
    </location>
</feature>
<proteinExistence type="inferred from homology"/>
<evidence type="ECO:0000259" key="6">
    <source>
        <dbReference type="PROSITE" id="PS51186"/>
    </source>
</evidence>
<feature type="domain" description="N-acetyltransferase" evidence="6">
    <location>
        <begin position="4"/>
        <end position="149"/>
    </location>
</feature>
<comment type="subcellular location">
    <subcellularLocation>
        <location evidence="5">Cytoplasm</location>
    </subcellularLocation>
</comment>
<feature type="active site" description="Proton acceptor" evidence="5">
    <location>
        <position position="105"/>
    </location>
</feature>
<dbReference type="EMBL" id="MCRI01000005">
    <property type="protein sequence ID" value="ODN67501.1"/>
    <property type="molecule type" value="Genomic_DNA"/>
</dbReference>
<evidence type="ECO:0000256" key="1">
    <source>
        <dbReference type="ARBA" id="ARBA00005395"/>
    </source>
</evidence>
<dbReference type="SUPFAM" id="SSF55729">
    <property type="entry name" value="Acyl-CoA N-acyltransferases (Nat)"/>
    <property type="match status" value="1"/>
</dbReference>
<keyword evidence="3 5" id="KW-0808">Transferase</keyword>
<dbReference type="PROSITE" id="PS51186">
    <property type="entry name" value="GNAT"/>
    <property type="match status" value="1"/>
</dbReference>
<comment type="caution">
    <text evidence="7">The sequence shown here is derived from an EMBL/GenBank/DDBJ whole genome shotgun (WGS) entry which is preliminary data.</text>
</comment>
<evidence type="ECO:0000256" key="4">
    <source>
        <dbReference type="ARBA" id="ARBA00023315"/>
    </source>
</evidence>
<dbReference type="Pfam" id="PF00583">
    <property type="entry name" value="Acetyltransf_1"/>
    <property type="match status" value="1"/>
</dbReference>
<organism evidence="7 8">
    <name type="scientific">Methylophaga muralis</name>
    <dbReference type="NCBI Taxonomy" id="291169"/>
    <lineage>
        <taxon>Bacteria</taxon>
        <taxon>Pseudomonadati</taxon>
        <taxon>Pseudomonadota</taxon>
        <taxon>Gammaproteobacteria</taxon>
        <taxon>Thiotrichales</taxon>
        <taxon>Piscirickettsiaceae</taxon>
        <taxon>Methylophaga</taxon>
    </lineage>
</organism>
<dbReference type="PANTHER" id="PTHR43420:SF51">
    <property type="entry name" value="PEPTIDYL-LYSINE N-ACETYLTRANSFERASE YIAC"/>
    <property type="match status" value="1"/>
</dbReference>
<feature type="binding site" evidence="5">
    <location>
        <position position="110"/>
    </location>
    <ligand>
        <name>acetyl-CoA</name>
        <dbReference type="ChEBI" id="CHEBI:57288"/>
    </ligand>
</feature>
<protein>
    <recommendedName>
        <fullName evidence="5">[Ribosomal protein bS18]-alanine N-acetyltransferase</fullName>
        <ecNumber evidence="5">2.3.1.266</ecNumber>
    </recommendedName>
</protein>
<dbReference type="Gene3D" id="3.40.630.30">
    <property type="match status" value="1"/>
</dbReference>
<gene>
    <name evidence="5" type="primary">rimI</name>
    <name evidence="7" type="ORF">A9E74_00846</name>
</gene>
<dbReference type="GO" id="GO:0005737">
    <property type="term" value="C:cytoplasm"/>
    <property type="evidence" value="ECO:0007669"/>
    <property type="project" value="UniProtKB-SubCell"/>
</dbReference>
<dbReference type="PATRIC" id="fig|291169.3.peg.848"/>
<comment type="caution">
    <text evidence="5">Lacks conserved residue(s) required for the propagation of feature annotation.</text>
</comment>
<dbReference type="InterPro" id="IPR043690">
    <property type="entry name" value="RimI"/>
</dbReference>
<comment type="function">
    <text evidence="5">Acetylates the N-terminal alanine of ribosomal protein bS18.</text>
</comment>
<dbReference type="Proteomes" id="UP000094379">
    <property type="component" value="Unassembled WGS sequence"/>
</dbReference>
<dbReference type="NCBIfam" id="TIGR01575">
    <property type="entry name" value="rimI"/>
    <property type="match status" value="1"/>
</dbReference>
<dbReference type="InterPro" id="IPR016181">
    <property type="entry name" value="Acyl_CoA_acyltransferase"/>
</dbReference>
<dbReference type="InterPro" id="IPR050680">
    <property type="entry name" value="YpeA/RimI_acetyltransf"/>
</dbReference>
<dbReference type="EC" id="2.3.1.266" evidence="5"/>
<sequence length="159" mass="17797">MTELAISQMQLADVDKVWQMEKQANRFPWTKGNFEDCLKGGYRSFLYSVADEMIGYSVVQSVLDEVHLLNICVKPTSQGNGFGRQILNHVIGLALEQSASIVVLEVRASNFRAQQLYLSTGFNEMSVRRGYYPAEQGREDGVLMGLELGMLSQLGQNLL</sequence>
<evidence type="ECO:0000313" key="7">
    <source>
        <dbReference type="EMBL" id="ODN67501.1"/>
    </source>
</evidence>
<evidence type="ECO:0000256" key="3">
    <source>
        <dbReference type="ARBA" id="ARBA00022679"/>
    </source>
</evidence>
<dbReference type="GO" id="GO:0008999">
    <property type="term" value="F:protein-N-terminal-alanine acetyltransferase activity"/>
    <property type="evidence" value="ECO:0007669"/>
    <property type="project" value="UniProtKB-UniRule"/>
</dbReference>
<comment type="similarity">
    <text evidence="1 5">Belongs to the acetyltransferase family. RimI subfamily.</text>
</comment>
<reference evidence="7 8" key="1">
    <citation type="submission" date="2016-07" db="EMBL/GenBank/DDBJ databases">
        <title>Draft Genome Sequence of Methylophaga muralis Bur 1.</title>
        <authorList>
            <person name="Vasilenko O.V."/>
            <person name="Doronina N.V."/>
            <person name="Shmareva M.N."/>
            <person name="Tarlachkov S.V."/>
            <person name="Mustakhimov I."/>
            <person name="Trotsenko Y.A."/>
        </authorList>
    </citation>
    <scope>NUCLEOTIDE SEQUENCE [LARGE SCALE GENOMIC DNA]</scope>
    <source>
        <strain evidence="7 8">Bur 1</strain>
    </source>
</reference>
<keyword evidence="2 5" id="KW-0963">Cytoplasm</keyword>
<dbReference type="HAMAP" id="MF_02210">
    <property type="entry name" value="RimI"/>
    <property type="match status" value="1"/>
</dbReference>
<dbReference type="STRING" id="291169.A9E74_00846"/>
<evidence type="ECO:0000313" key="8">
    <source>
        <dbReference type="Proteomes" id="UP000094379"/>
    </source>
</evidence>
<comment type="catalytic activity">
    <reaction evidence="5">
        <text>N-terminal L-alanyl-[ribosomal protein bS18] + acetyl-CoA = N-terminal N(alpha)-acetyl-L-alanyl-[ribosomal protein bS18] + CoA + H(+)</text>
        <dbReference type="Rhea" id="RHEA:43756"/>
        <dbReference type="Rhea" id="RHEA-COMP:10676"/>
        <dbReference type="Rhea" id="RHEA-COMP:10677"/>
        <dbReference type="ChEBI" id="CHEBI:15378"/>
        <dbReference type="ChEBI" id="CHEBI:57287"/>
        <dbReference type="ChEBI" id="CHEBI:57288"/>
        <dbReference type="ChEBI" id="CHEBI:64718"/>
        <dbReference type="ChEBI" id="CHEBI:83683"/>
        <dbReference type="EC" id="2.3.1.266"/>
    </reaction>
</comment>
<keyword evidence="8" id="KW-1185">Reference proteome</keyword>
<evidence type="ECO:0000256" key="5">
    <source>
        <dbReference type="HAMAP-Rule" id="MF_02210"/>
    </source>
</evidence>
<dbReference type="PANTHER" id="PTHR43420">
    <property type="entry name" value="ACETYLTRANSFERASE"/>
    <property type="match status" value="1"/>
</dbReference>
<dbReference type="InterPro" id="IPR000182">
    <property type="entry name" value="GNAT_dom"/>
</dbReference>
<keyword evidence="4 5" id="KW-0012">Acyltransferase</keyword>
<evidence type="ECO:0000256" key="2">
    <source>
        <dbReference type="ARBA" id="ARBA00022490"/>
    </source>
</evidence>